<organism evidence="1 2">
    <name type="scientific">Ancylobacter dichloromethanicus</name>
    <dbReference type="NCBI Taxonomy" id="518825"/>
    <lineage>
        <taxon>Bacteria</taxon>
        <taxon>Pseudomonadati</taxon>
        <taxon>Pseudomonadota</taxon>
        <taxon>Alphaproteobacteria</taxon>
        <taxon>Hyphomicrobiales</taxon>
        <taxon>Xanthobacteraceae</taxon>
        <taxon>Ancylobacter</taxon>
    </lineage>
</organism>
<dbReference type="Proteomes" id="UP001143370">
    <property type="component" value="Unassembled WGS sequence"/>
</dbReference>
<name>A0A9W6JBQ7_9HYPH</name>
<gene>
    <name evidence="1" type="ORF">GCM10017643_41950</name>
</gene>
<comment type="caution">
    <text evidence="1">The sequence shown here is derived from an EMBL/GenBank/DDBJ whole genome shotgun (WGS) entry which is preliminary data.</text>
</comment>
<accession>A0A9W6JBQ7</accession>
<dbReference type="AlphaFoldDB" id="A0A9W6JBQ7"/>
<evidence type="ECO:0000313" key="2">
    <source>
        <dbReference type="Proteomes" id="UP001143370"/>
    </source>
</evidence>
<proteinExistence type="predicted"/>
<dbReference type="EMBL" id="BSFJ01000035">
    <property type="protein sequence ID" value="GLK74077.1"/>
    <property type="molecule type" value="Genomic_DNA"/>
</dbReference>
<sequence>MVGLQRRGVRVDIHAADRVLRHVGGVRVRVRMSGIVRMGGRGGGVMMMTAAAGGALAGRVGRMPLPRVVVILIRHDVLLIPP</sequence>
<keyword evidence="2" id="KW-1185">Reference proteome</keyword>
<evidence type="ECO:0000313" key="1">
    <source>
        <dbReference type="EMBL" id="GLK74077.1"/>
    </source>
</evidence>
<reference evidence="1" key="2">
    <citation type="submission" date="2023-01" db="EMBL/GenBank/DDBJ databases">
        <authorList>
            <person name="Sun Q."/>
            <person name="Evtushenko L."/>
        </authorList>
    </citation>
    <scope>NUCLEOTIDE SEQUENCE</scope>
    <source>
        <strain evidence="1">VKM B-2484</strain>
    </source>
</reference>
<protein>
    <submittedName>
        <fullName evidence="1">Uncharacterized protein</fullName>
    </submittedName>
</protein>
<reference evidence="1" key="1">
    <citation type="journal article" date="2014" name="Int. J. Syst. Evol. Microbiol.">
        <title>Complete genome sequence of Corynebacterium casei LMG S-19264T (=DSM 44701T), isolated from a smear-ripened cheese.</title>
        <authorList>
            <consortium name="US DOE Joint Genome Institute (JGI-PGF)"/>
            <person name="Walter F."/>
            <person name="Albersmeier A."/>
            <person name="Kalinowski J."/>
            <person name="Ruckert C."/>
        </authorList>
    </citation>
    <scope>NUCLEOTIDE SEQUENCE</scope>
    <source>
        <strain evidence="1">VKM B-2484</strain>
    </source>
</reference>